<sequence>MTTDAPQQAEAEAAAPYPPQPVLRQRRGKRLTLQTRLMVTIFAIVAGILLVVSAVTGVMLNTVLAAQTDQQLTSAWENLSPQIGISAVHGTAADQLQGAQASPGTILVVESPFSGKSGAVVGDDLARYHLSPAQAEQVMKTARSAGDTTVNLHGLGTFRIVPVTQSGEIIGVLGISLGSERTVLTRMLWSITLATIGGMLVLGFATSGVISRGFRPLRGIAATATRVSRQKLDEGVVSIAERVPEEQSDPSTEVGQVGFALNTLLDHVEDSLAARQRNEETMRRFVADASHELRTPLASIRGYSELSQRDPELTESSRQSLERIEAQSQRMTGLVEDLLLLARLDEGMELTFDMVDLNQLVVEAVGDQAMAGMEHDWGADVGEEPVLVAGDKARLTQVVTNLLANARTHTPEGTQVTVGLRTVGEGSSTRAILTVHDTGPGIAPQLQDTLFARFARADSSRNRRTGGSGLGLSIAKAIVEAHHGDISVLSVPGSTTFTVTLPARPST</sequence>
<feature type="transmembrane region" description="Helical" evidence="12">
    <location>
        <begin position="187"/>
        <end position="210"/>
    </location>
</feature>
<keyword evidence="4" id="KW-0597">Phosphoprotein</keyword>
<dbReference type="EMBL" id="JAGIOL010000001">
    <property type="protein sequence ID" value="MBP2437684.1"/>
    <property type="molecule type" value="Genomic_DNA"/>
</dbReference>
<evidence type="ECO:0000256" key="1">
    <source>
        <dbReference type="ARBA" id="ARBA00000085"/>
    </source>
</evidence>
<dbReference type="GO" id="GO:0004673">
    <property type="term" value="F:protein histidine kinase activity"/>
    <property type="evidence" value="ECO:0007669"/>
    <property type="project" value="UniProtKB-EC"/>
</dbReference>
<evidence type="ECO:0000313" key="15">
    <source>
        <dbReference type="EMBL" id="MBP2437684.1"/>
    </source>
</evidence>
<keyword evidence="9" id="KW-0902">Two-component regulatory system</keyword>
<evidence type="ECO:0000256" key="5">
    <source>
        <dbReference type="ARBA" id="ARBA00022679"/>
    </source>
</evidence>
<feature type="region of interest" description="Disordered" evidence="11">
    <location>
        <begin position="1"/>
        <end position="20"/>
    </location>
</feature>
<evidence type="ECO:0000313" key="16">
    <source>
        <dbReference type="Proteomes" id="UP001519362"/>
    </source>
</evidence>
<dbReference type="Proteomes" id="UP001519362">
    <property type="component" value="Unassembled WGS sequence"/>
</dbReference>
<comment type="catalytic activity">
    <reaction evidence="1">
        <text>ATP + protein L-histidine = ADP + protein N-phospho-L-histidine.</text>
        <dbReference type="EC" id="2.7.13.3"/>
    </reaction>
</comment>
<evidence type="ECO:0000256" key="12">
    <source>
        <dbReference type="SAM" id="Phobius"/>
    </source>
</evidence>
<dbReference type="Pfam" id="PF02518">
    <property type="entry name" value="HATPase_c"/>
    <property type="match status" value="1"/>
</dbReference>
<dbReference type="SMART" id="SM00388">
    <property type="entry name" value="HisKA"/>
    <property type="match status" value="1"/>
</dbReference>
<evidence type="ECO:0000256" key="11">
    <source>
        <dbReference type="SAM" id="MobiDB-lite"/>
    </source>
</evidence>
<evidence type="ECO:0000256" key="9">
    <source>
        <dbReference type="ARBA" id="ARBA00023012"/>
    </source>
</evidence>
<dbReference type="InterPro" id="IPR004358">
    <property type="entry name" value="Sig_transdc_His_kin-like_C"/>
</dbReference>
<evidence type="ECO:0000256" key="2">
    <source>
        <dbReference type="ARBA" id="ARBA00004236"/>
    </source>
</evidence>
<dbReference type="SMART" id="SM00387">
    <property type="entry name" value="HATPase_c"/>
    <property type="match status" value="1"/>
</dbReference>
<gene>
    <name evidence="15" type="ORF">JOF34_002270</name>
</gene>
<evidence type="ECO:0000259" key="13">
    <source>
        <dbReference type="PROSITE" id="PS50109"/>
    </source>
</evidence>
<comment type="subcellular location">
    <subcellularLocation>
        <location evidence="2">Cell membrane</location>
    </subcellularLocation>
</comment>
<evidence type="ECO:0000256" key="10">
    <source>
        <dbReference type="ARBA" id="ARBA00023136"/>
    </source>
</evidence>
<protein>
    <recommendedName>
        <fullName evidence="3">histidine kinase</fullName>
        <ecNumber evidence="3">2.7.13.3</ecNumber>
    </recommendedName>
</protein>
<evidence type="ECO:0000256" key="3">
    <source>
        <dbReference type="ARBA" id="ARBA00012438"/>
    </source>
</evidence>
<dbReference type="PROSITE" id="PS50109">
    <property type="entry name" value="HIS_KIN"/>
    <property type="match status" value="1"/>
</dbReference>
<comment type="caution">
    <text evidence="15">The sequence shown here is derived from an EMBL/GenBank/DDBJ whole genome shotgun (WGS) entry which is preliminary data.</text>
</comment>
<dbReference type="InterPro" id="IPR036890">
    <property type="entry name" value="HATPase_C_sf"/>
</dbReference>
<dbReference type="InterPro" id="IPR036097">
    <property type="entry name" value="HisK_dim/P_sf"/>
</dbReference>
<keyword evidence="7 15" id="KW-0418">Kinase</keyword>
<keyword evidence="8 12" id="KW-1133">Transmembrane helix</keyword>
<dbReference type="InterPro" id="IPR050428">
    <property type="entry name" value="TCS_sensor_his_kinase"/>
</dbReference>
<keyword evidence="10 12" id="KW-0472">Membrane</keyword>
<evidence type="ECO:0000256" key="8">
    <source>
        <dbReference type="ARBA" id="ARBA00022989"/>
    </source>
</evidence>
<dbReference type="SUPFAM" id="SSF47384">
    <property type="entry name" value="Homodimeric domain of signal transducing histidine kinase"/>
    <property type="match status" value="1"/>
</dbReference>
<evidence type="ECO:0000256" key="7">
    <source>
        <dbReference type="ARBA" id="ARBA00022777"/>
    </source>
</evidence>
<dbReference type="EC" id="2.7.13.3" evidence="3"/>
<dbReference type="InterPro" id="IPR003660">
    <property type="entry name" value="HAMP_dom"/>
</dbReference>
<proteinExistence type="predicted"/>
<dbReference type="InterPro" id="IPR003594">
    <property type="entry name" value="HATPase_dom"/>
</dbReference>
<keyword evidence="6 12" id="KW-0812">Transmembrane</keyword>
<dbReference type="Pfam" id="PF00512">
    <property type="entry name" value="HisKA"/>
    <property type="match status" value="1"/>
</dbReference>
<dbReference type="Gene3D" id="3.30.565.10">
    <property type="entry name" value="Histidine kinase-like ATPase, C-terminal domain"/>
    <property type="match status" value="1"/>
</dbReference>
<dbReference type="PANTHER" id="PTHR45436:SF5">
    <property type="entry name" value="SENSOR HISTIDINE KINASE TRCS"/>
    <property type="match status" value="1"/>
</dbReference>
<dbReference type="PANTHER" id="PTHR45436">
    <property type="entry name" value="SENSOR HISTIDINE KINASE YKOH"/>
    <property type="match status" value="1"/>
</dbReference>
<feature type="compositionally biased region" description="Low complexity" evidence="11">
    <location>
        <begin position="1"/>
        <end position="15"/>
    </location>
</feature>
<keyword evidence="5 15" id="KW-0808">Transferase</keyword>
<feature type="domain" description="Histidine kinase" evidence="13">
    <location>
        <begin position="288"/>
        <end position="505"/>
    </location>
</feature>
<evidence type="ECO:0000256" key="6">
    <source>
        <dbReference type="ARBA" id="ARBA00022692"/>
    </source>
</evidence>
<keyword evidence="16" id="KW-1185">Reference proteome</keyword>
<name>A0ABS4ZK61_9MICO</name>
<dbReference type="SUPFAM" id="SSF55874">
    <property type="entry name" value="ATPase domain of HSP90 chaperone/DNA topoisomerase II/histidine kinase"/>
    <property type="match status" value="1"/>
</dbReference>
<dbReference type="RefSeq" id="WP_165133316.1">
    <property type="nucleotide sequence ID" value="NZ_CP049253.1"/>
</dbReference>
<evidence type="ECO:0000259" key="14">
    <source>
        <dbReference type="PROSITE" id="PS50885"/>
    </source>
</evidence>
<reference evidence="15 16" key="1">
    <citation type="submission" date="2021-03" db="EMBL/GenBank/DDBJ databases">
        <title>Sequencing the genomes of 1000 actinobacteria strains.</title>
        <authorList>
            <person name="Klenk H.-P."/>
        </authorList>
    </citation>
    <scope>NUCLEOTIDE SEQUENCE [LARGE SCALE GENOMIC DNA]</scope>
    <source>
        <strain evidence="15 16">DSM 24221</strain>
    </source>
</reference>
<organism evidence="15 16">
    <name type="scientific">Microbacterium amylolyticum</name>
    <dbReference type="NCBI Taxonomy" id="936337"/>
    <lineage>
        <taxon>Bacteria</taxon>
        <taxon>Bacillati</taxon>
        <taxon>Actinomycetota</taxon>
        <taxon>Actinomycetes</taxon>
        <taxon>Micrococcales</taxon>
        <taxon>Microbacteriaceae</taxon>
        <taxon>Microbacterium</taxon>
    </lineage>
</organism>
<dbReference type="InterPro" id="IPR005467">
    <property type="entry name" value="His_kinase_dom"/>
</dbReference>
<dbReference type="PRINTS" id="PR00344">
    <property type="entry name" value="BCTRLSENSOR"/>
</dbReference>
<feature type="transmembrane region" description="Helical" evidence="12">
    <location>
        <begin position="37"/>
        <end position="60"/>
    </location>
</feature>
<dbReference type="CDD" id="cd00082">
    <property type="entry name" value="HisKA"/>
    <property type="match status" value="1"/>
</dbReference>
<evidence type="ECO:0000256" key="4">
    <source>
        <dbReference type="ARBA" id="ARBA00022553"/>
    </source>
</evidence>
<accession>A0ABS4ZK61</accession>
<dbReference type="Gene3D" id="1.10.287.130">
    <property type="match status" value="1"/>
</dbReference>
<dbReference type="InterPro" id="IPR003661">
    <property type="entry name" value="HisK_dim/P_dom"/>
</dbReference>
<dbReference type="PROSITE" id="PS50885">
    <property type="entry name" value="HAMP"/>
    <property type="match status" value="1"/>
</dbReference>
<feature type="domain" description="HAMP" evidence="14">
    <location>
        <begin position="211"/>
        <end position="273"/>
    </location>
</feature>